<evidence type="ECO:0000259" key="3">
    <source>
        <dbReference type="Pfam" id="PF00080"/>
    </source>
</evidence>
<dbReference type="InterPro" id="IPR018152">
    <property type="entry name" value="SOD_Cu/Zn_BS"/>
</dbReference>
<comment type="function">
    <text evidence="1">Destroys radicals which are normally produced within the cells and which are toxic to biological systems.</text>
</comment>
<keyword evidence="1" id="KW-0479">Metal-binding</keyword>
<dbReference type="Proteomes" id="UP000663828">
    <property type="component" value="Unassembled WGS sequence"/>
</dbReference>
<feature type="signal peptide" evidence="2">
    <location>
        <begin position="1"/>
        <end position="16"/>
    </location>
</feature>
<keyword evidence="2" id="KW-0732">Signal</keyword>
<dbReference type="GO" id="GO:0004784">
    <property type="term" value="F:superoxide dismutase activity"/>
    <property type="evidence" value="ECO:0007669"/>
    <property type="project" value="UniProtKB-EC"/>
</dbReference>
<dbReference type="Pfam" id="PF00080">
    <property type="entry name" value="Sod_Cu"/>
    <property type="match status" value="1"/>
</dbReference>
<dbReference type="InterPro" id="IPR036423">
    <property type="entry name" value="SOD-like_Cu/Zn_dom_sf"/>
</dbReference>
<keyword evidence="1" id="KW-0560">Oxidoreductase</keyword>
<name>A0A816D073_ADIRI</name>
<feature type="domain" description="Superoxide dismutase copper/zinc binding" evidence="3">
    <location>
        <begin position="35"/>
        <end position="194"/>
    </location>
</feature>
<proteinExistence type="inferred from homology"/>
<dbReference type="InterPro" id="IPR001424">
    <property type="entry name" value="SOD_Cu_Zn_dom"/>
</dbReference>
<evidence type="ECO:0000256" key="1">
    <source>
        <dbReference type="RuleBase" id="RU000393"/>
    </source>
</evidence>
<reference evidence="4" key="1">
    <citation type="submission" date="2021-02" db="EMBL/GenBank/DDBJ databases">
        <authorList>
            <person name="Nowell W R."/>
        </authorList>
    </citation>
    <scope>NUCLEOTIDE SEQUENCE</scope>
</reference>
<dbReference type="EC" id="1.15.1.1" evidence="1"/>
<comment type="catalytic activity">
    <reaction evidence="1">
        <text>2 superoxide + 2 H(+) = H2O2 + O2</text>
        <dbReference type="Rhea" id="RHEA:20696"/>
        <dbReference type="ChEBI" id="CHEBI:15378"/>
        <dbReference type="ChEBI" id="CHEBI:15379"/>
        <dbReference type="ChEBI" id="CHEBI:16240"/>
        <dbReference type="ChEBI" id="CHEBI:18421"/>
        <dbReference type="EC" id="1.15.1.1"/>
    </reaction>
</comment>
<comment type="cofactor">
    <cofactor evidence="1">
        <name>Cu cation</name>
        <dbReference type="ChEBI" id="CHEBI:23378"/>
    </cofactor>
    <text evidence="1">Binds 1 copper ion per subunit.</text>
</comment>
<organism evidence="4 5">
    <name type="scientific">Adineta ricciae</name>
    <name type="common">Rotifer</name>
    <dbReference type="NCBI Taxonomy" id="249248"/>
    <lineage>
        <taxon>Eukaryota</taxon>
        <taxon>Metazoa</taxon>
        <taxon>Spiralia</taxon>
        <taxon>Gnathifera</taxon>
        <taxon>Rotifera</taxon>
        <taxon>Eurotatoria</taxon>
        <taxon>Bdelloidea</taxon>
        <taxon>Adinetida</taxon>
        <taxon>Adinetidae</taxon>
        <taxon>Adineta</taxon>
    </lineage>
</organism>
<accession>A0A816D073</accession>
<comment type="similarity">
    <text evidence="1">Belongs to the Cu-Zn superoxide dismutase family.</text>
</comment>
<keyword evidence="5" id="KW-1185">Reference proteome</keyword>
<dbReference type="EMBL" id="CAJNOR010008068">
    <property type="protein sequence ID" value="CAF1627978.1"/>
    <property type="molecule type" value="Genomic_DNA"/>
</dbReference>
<keyword evidence="1" id="KW-0186">Copper</keyword>
<dbReference type="PANTHER" id="PTHR10003">
    <property type="entry name" value="SUPEROXIDE DISMUTASE CU-ZN -RELATED"/>
    <property type="match status" value="1"/>
</dbReference>
<dbReference type="PROSITE" id="PS00332">
    <property type="entry name" value="SOD_CU_ZN_2"/>
    <property type="match status" value="1"/>
</dbReference>
<feature type="chain" id="PRO_5032740187" description="Superoxide dismutase [Cu-Zn]" evidence="2">
    <location>
        <begin position="17"/>
        <end position="203"/>
    </location>
</feature>
<comment type="cofactor">
    <cofactor evidence="1">
        <name>Zn(2+)</name>
        <dbReference type="ChEBI" id="CHEBI:29105"/>
    </cofactor>
    <text evidence="1">Binds 1 zinc ion per subunit.</text>
</comment>
<dbReference type="GO" id="GO:0005507">
    <property type="term" value="F:copper ion binding"/>
    <property type="evidence" value="ECO:0007669"/>
    <property type="project" value="InterPro"/>
</dbReference>
<dbReference type="AlphaFoldDB" id="A0A816D073"/>
<dbReference type="SUPFAM" id="SSF49329">
    <property type="entry name" value="Cu,Zn superoxide dismutase-like"/>
    <property type="match status" value="1"/>
</dbReference>
<evidence type="ECO:0000313" key="5">
    <source>
        <dbReference type="Proteomes" id="UP000663828"/>
    </source>
</evidence>
<evidence type="ECO:0000256" key="2">
    <source>
        <dbReference type="SAM" id="SignalP"/>
    </source>
</evidence>
<evidence type="ECO:0000313" key="4">
    <source>
        <dbReference type="EMBL" id="CAF1627978.1"/>
    </source>
</evidence>
<sequence length="203" mass="22153">MLVLFLAISLVYANYAQSIMTAVAKIHLDSKDGLTGFFIFAQMNENSPVIIKGNIWNMPPNTVHGLHVHEYPLSSDVLNCTAAGSHFNPYGKLSSDYSYDLVNFRNPLQGTSHGSITEDINHRHVGDLGNVTSNSNGHIYIDIKDSIIQLCNATQSITNRTIVLHAMRDDGGMGGFPDSNTTGNAGARLACGTIILQKTWFKQ</sequence>
<dbReference type="InterPro" id="IPR024134">
    <property type="entry name" value="SOD_Cu/Zn_/chaperone"/>
</dbReference>
<comment type="caution">
    <text evidence="4">The sequence shown here is derived from an EMBL/GenBank/DDBJ whole genome shotgun (WGS) entry which is preliminary data.</text>
</comment>
<gene>
    <name evidence="4" type="ORF">XAT740_LOCUS51173</name>
</gene>
<protein>
    <recommendedName>
        <fullName evidence="1">Superoxide dismutase [Cu-Zn]</fullName>
        <ecNumber evidence="1">1.15.1.1</ecNumber>
    </recommendedName>
</protein>
<dbReference type="Gene3D" id="2.60.40.200">
    <property type="entry name" value="Superoxide dismutase, copper/zinc binding domain"/>
    <property type="match status" value="1"/>
</dbReference>
<keyword evidence="1" id="KW-0862">Zinc</keyword>